<accession>A0A4Y7QMX2</accession>
<dbReference type="EMBL" id="ML170157">
    <property type="protein sequence ID" value="TDL28608.1"/>
    <property type="molecule type" value="Genomic_DNA"/>
</dbReference>
<evidence type="ECO:0000313" key="1">
    <source>
        <dbReference type="EMBL" id="TDL28608.1"/>
    </source>
</evidence>
<dbReference type="InterPro" id="IPR032675">
    <property type="entry name" value="LRR_dom_sf"/>
</dbReference>
<proteinExistence type="predicted"/>
<protein>
    <recommendedName>
        <fullName evidence="3">F-box domain-containing protein</fullName>
    </recommendedName>
</protein>
<gene>
    <name evidence="1" type="ORF">BD410DRAFT_760025</name>
</gene>
<dbReference type="OrthoDB" id="3251358at2759"/>
<evidence type="ECO:0000313" key="2">
    <source>
        <dbReference type="Proteomes" id="UP000294933"/>
    </source>
</evidence>
<name>A0A4Y7QMX2_9AGAM</name>
<dbReference type="Gene3D" id="3.80.10.10">
    <property type="entry name" value="Ribonuclease Inhibitor"/>
    <property type="match status" value="1"/>
</dbReference>
<reference evidence="1 2" key="1">
    <citation type="submission" date="2018-06" db="EMBL/GenBank/DDBJ databases">
        <title>A transcriptomic atlas of mushroom development highlights an independent origin of complex multicellularity.</title>
        <authorList>
            <consortium name="DOE Joint Genome Institute"/>
            <person name="Krizsan K."/>
            <person name="Almasi E."/>
            <person name="Merenyi Z."/>
            <person name="Sahu N."/>
            <person name="Viragh M."/>
            <person name="Koszo T."/>
            <person name="Mondo S."/>
            <person name="Kiss B."/>
            <person name="Balint B."/>
            <person name="Kues U."/>
            <person name="Barry K."/>
            <person name="Hegedus J.C."/>
            <person name="Henrissat B."/>
            <person name="Johnson J."/>
            <person name="Lipzen A."/>
            <person name="Ohm R."/>
            <person name="Nagy I."/>
            <person name="Pangilinan J."/>
            <person name="Yan J."/>
            <person name="Xiong Y."/>
            <person name="Grigoriev I.V."/>
            <person name="Hibbett D.S."/>
            <person name="Nagy L.G."/>
        </authorList>
    </citation>
    <scope>NUCLEOTIDE SEQUENCE [LARGE SCALE GENOMIC DNA]</scope>
    <source>
        <strain evidence="1 2">SZMC22713</strain>
    </source>
</reference>
<dbReference type="Proteomes" id="UP000294933">
    <property type="component" value="Unassembled WGS sequence"/>
</dbReference>
<keyword evidence="2" id="KW-1185">Reference proteome</keyword>
<organism evidence="1 2">
    <name type="scientific">Rickenella mellea</name>
    <dbReference type="NCBI Taxonomy" id="50990"/>
    <lineage>
        <taxon>Eukaryota</taxon>
        <taxon>Fungi</taxon>
        <taxon>Dikarya</taxon>
        <taxon>Basidiomycota</taxon>
        <taxon>Agaricomycotina</taxon>
        <taxon>Agaricomycetes</taxon>
        <taxon>Hymenochaetales</taxon>
        <taxon>Rickenellaceae</taxon>
        <taxon>Rickenella</taxon>
    </lineage>
</organism>
<dbReference type="VEuPathDB" id="FungiDB:BD410DRAFT_760025"/>
<evidence type="ECO:0008006" key="3">
    <source>
        <dbReference type="Google" id="ProtNLM"/>
    </source>
</evidence>
<dbReference type="AlphaFoldDB" id="A0A4Y7QMX2"/>
<sequence>MGAQSSRIASGRVDEQSRVTAASLASHQSFYKLPPEIWTQIAPQLGRSELSALALTSRNVYRHANVLLYKELELSFGRCSQTYIDSLHQTLTDSADLASLVDTLHVDLTVPCQVWSYETFSSKTRDFRKKNRRPLPAGDFRQKDECNAEAIKMLDQLVTILPLLQNVQIFTLVLGRFDKDPTILHSLLRSLPLETISTLKSFKLRDLVFVRHQPVSSFASLRSIDLGYTSLKNTELHQLLLNNSGTLENLTLDWIIESSQVPFFSSFQEMSLPSLKTFNWKGRQPCDCAGLQGLLHQCRDLLELRAEGLSESSALSWADVLAHLTQNCPKLACQQVAFGAPTASAAFWDAVSSFLSQNGGSLNELSISGSGRTAPSPFPAALQNFFFRVMEPRHDMKRLVIVWRDSFGVDYETVCCLAPKYPMLELLHIYFTFPTTNSTSLTDLLRAVQPYHCLRQLHFVFSGNGEPSHNLRAEFMWKASGLSASLQRVSWSSYNLNANANPPVFVELHREPRSPVVVEDISSKVIAHDWGCTEPYSCTVGTKKVWTSQKPSWRENMGSRFTENRDICEYADFDWAIPGQR</sequence>